<reference evidence="7 8" key="1">
    <citation type="submission" date="2019-08" db="EMBL/GenBank/DDBJ databases">
        <title>Complete genome sequence of Thermosulfurimonas marina SU872T, an anaerobic thermophilic chemolithoautotrophic bacterium isolated from a shallow marine hydrothermal vent.</title>
        <authorList>
            <person name="Allioux M."/>
            <person name="Jebbar M."/>
            <person name="Slobodkina G."/>
            <person name="Slobodkin A."/>
            <person name="Moalic Y."/>
            <person name="Frolova A."/>
            <person name="Shao Z."/>
            <person name="Alain K."/>
        </authorList>
    </citation>
    <scope>NUCLEOTIDE SEQUENCE [LARGE SCALE GENOMIC DNA]</scope>
    <source>
        <strain evidence="7 8">SU872</strain>
    </source>
</reference>
<proteinExistence type="inferred from homology"/>
<dbReference type="SUPFAM" id="SSF55469">
    <property type="entry name" value="FMN-dependent nitroreductase-like"/>
    <property type="match status" value="1"/>
</dbReference>
<dbReference type="CDD" id="cd02137">
    <property type="entry name" value="MhqN-like"/>
    <property type="match status" value="1"/>
</dbReference>
<dbReference type="InterPro" id="IPR000415">
    <property type="entry name" value="Nitroreductase-like"/>
</dbReference>
<evidence type="ECO:0000259" key="6">
    <source>
        <dbReference type="Pfam" id="PF00881"/>
    </source>
</evidence>
<name>A0A6H1WRL0_9BACT</name>
<dbReference type="InterPro" id="IPR029479">
    <property type="entry name" value="Nitroreductase"/>
</dbReference>
<keyword evidence="8" id="KW-1185">Reference proteome</keyword>
<dbReference type="PANTHER" id="PTHR43673:SF2">
    <property type="entry name" value="NITROREDUCTASE"/>
    <property type="match status" value="1"/>
</dbReference>
<sequence length="213" mass="24028">MEVITAIRGRRAINYFDPQRPVPEELLRNLLELAALAPSSFNLQPWRVIVVDDPEKKALLRECAMGQPKVEEAPVVLILVADPGVVEEYGEEVLRDRLAKGYLKDESQIEGVKAVFYQLYGDRESLRRKLFAVKNTALFAMNLMLAARGLGLETHPMDGFEEPCVKRVFGIPEDKLVPMLVAVGYPRPGVKLLERPARRPPEVFTSRNTWSTS</sequence>
<keyword evidence="3" id="KW-0285">Flavoprotein</keyword>
<dbReference type="KEGG" id="tmai:FVE67_02715"/>
<evidence type="ECO:0000256" key="3">
    <source>
        <dbReference type="ARBA" id="ARBA00022630"/>
    </source>
</evidence>
<comment type="similarity">
    <text evidence="2">Belongs to the nitroreductase family.</text>
</comment>
<dbReference type="PANTHER" id="PTHR43673">
    <property type="entry name" value="NAD(P)H NITROREDUCTASE YDGI-RELATED"/>
    <property type="match status" value="1"/>
</dbReference>
<dbReference type="AlphaFoldDB" id="A0A6H1WRL0"/>
<organism evidence="7 8">
    <name type="scientific">Thermosulfurimonas marina</name>
    <dbReference type="NCBI Taxonomy" id="2047767"/>
    <lineage>
        <taxon>Bacteria</taxon>
        <taxon>Pseudomonadati</taxon>
        <taxon>Thermodesulfobacteriota</taxon>
        <taxon>Thermodesulfobacteria</taxon>
        <taxon>Thermodesulfobacteriales</taxon>
        <taxon>Thermodesulfobacteriaceae</taxon>
        <taxon>Thermosulfurimonas</taxon>
    </lineage>
</organism>
<gene>
    <name evidence="7" type="ORF">FVE67_02715</name>
</gene>
<evidence type="ECO:0000256" key="4">
    <source>
        <dbReference type="ARBA" id="ARBA00022643"/>
    </source>
</evidence>
<dbReference type="GO" id="GO:0016491">
    <property type="term" value="F:oxidoreductase activity"/>
    <property type="evidence" value="ECO:0007669"/>
    <property type="project" value="UniProtKB-KW"/>
</dbReference>
<evidence type="ECO:0000256" key="1">
    <source>
        <dbReference type="ARBA" id="ARBA00001917"/>
    </source>
</evidence>
<evidence type="ECO:0000256" key="2">
    <source>
        <dbReference type="ARBA" id="ARBA00007118"/>
    </source>
</evidence>
<dbReference type="Gene3D" id="3.40.109.10">
    <property type="entry name" value="NADH Oxidase"/>
    <property type="match status" value="1"/>
</dbReference>
<dbReference type="Pfam" id="PF00881">
    <property type="entry name" value="Nitroreductase"/>
    <property type="match status" value="1"/>
</dbReference>
<keyword evidence="4" id="KW-0288">FMN</keyword>
<dbReference type="Proteomes" id="UP000501253">
    <property type="component" value="Chromosome"/>
</dbReference>
<feature type="domain" description="Nitroreductase" evidence="6">
    <location>
        <begin position="7"/>
        <end position="185"/>
    </location>
</feature>
<evidence type="ECO:0000313" key="8">
    <source>
        <dbReference type="Proteomes" id="UP000501253"/>
    </source>
</evidence>
<comment type="cofactor">
    <cofactor evidence="1">
        <name>FMN</name>
        <dbReference type="ChEBI" id="CHEBI:58210"/>
    </cofactor>
</comment>
<evidence type="ECO:0000313" key="7">
    <source>
        <dbReference type="EMBL" id="QJA05776.1"/>
    </source>
</evidence>
<protein>
    <submittedName>
        <fullName evidence="7">Nitroreductase family protein</fullName>
    </submittedName>
</protein>
<accession>A0A6H1WRL0</accession>
<dbReference type="RefSeq" id="WP_168719136.1">
    <property type="nucleotide sequence ID" value="NZ_CP042909.1"/>
</dbReference>
<keyword evidence="5" id="KW-0560">Oxidoreductase</keyword>
<evidence type="ECO:0000256" key="5">
    <source>
        <dbReference type="ARBA" id="ARBA00023002"/>
    </source>
</evidence>
<dbReference type="EMBL" id="CP042909">
    <property type="protein sequence ID" value="QJA05776.1"/>
    <property type="molecule type" value="Genomic_DNA"/>
</dbReference>